<dbReference type="EMBL" id="BARW01009575">
    <property type="protein sequence ID" value="GAI82169.1"/>
    <property type="molecule type" value="Genomic_DNA"/>
</dbReference>
<dbReference type="Gene3D" id="3.60.20.10">
    <property type="entry name" value="Glutamine Phosphoribosylpyrophosphate, subunit 1, domain 1"/>
    <property type="match status" value="1"/>
</dbReference>
<dbReference type="PANTHER" id="PTHR43284">
    <property type="entry name" value="ASPARAGINE SYNTHETASE (GLUTAMINE-HYDROLYZING)"/>
    <property type="match status" value="1"/>
</dbReference>
<dbReference type="GO" id="GO:0005829">
    <property type="term" value="C:cytosol"/>
    <property type="evidence" value="ECO:0007669"/>
    <property type="project" value="TreeGrafter"/>
</dbReference>
<organism evidence="2">
    <name type="scientific">marine sediment metagenome</name>
    <dbReference type="NCBI Taxonomy" id="412755"/>
    <lineage>
        <taxon>unclassified sequences</taxon>
        <taxon>metagenomes</taxon>
        <taxon>ecological metagenomes</taxon>
    </lineage>
</organism>
<comment type="caution">
    <text evidence="2">The sequence shown here is derived from an EMBL/GenBank/DDBJ whole genome shotgun (WGS) entry which is preliminary data.</text>
</comment>
<feature type="domain" description="Glutamine amidotransferase type-2" evidence="1">
    <location>
        <begin position="1"/>
        <end position="69"/>
    </location>
</feature>
<gene>
    <name evidence="2" type="ORF">S12H4_19205</name>
</gene>
<dbReference type="AlphaFoldDB" id="X1TQ45"/>
<dbReference type="InterPro" id="IPR029055">
    <property type="entry name" value="Ntn_hydrolases_N"/>
</dbReference>
<name>X1TQ45_9ZZZZ</name>
<dbReference type="InterPro" id="IPR017932">
    <property type="entry name" value="GATase_2_dom"/>
</dbReference>
<accession>X1TQ45</accession>
<dbReference type="SUPFAM" id="SSF56235">
    <property type="entry name" value="N-terminal nucleophile aminohydrolases (Ntn hydrolases)"/>
    <property type="match status" value="1"/>
</dbReference>
<evidence type="ECO:0000259" key="1">
    <source>
        <dbReference type="PROSITE" id="PS51278"/>
    </source>
</evidence>
<sequence length="69" mass="8008">FAFAIWDAAKQHLFMARDRFGEKPLYYSANLDRISFASELTALIKDPHVATTACLLWRLLMLETWFATI</sequence>
<dbReference type="InterPro" id="IPR051786">
    <property type="entry name" value="ASN_synthetase/amidase"/>
</dbReference>
<evidence type="ECO:0000313" key="2">
    <source>
        <dbReference type="EMBL" id="GAI82169.1"/>
    </source>
</evidence>
<dbReference type="PANTHER" id="PTHR43284:SF1">
    <property type="entry name" value="ASPARAGINE SYNTHETASE"/>
    <property type="match status" value="1"/>
</dbReference>
<feature type="non-terminal residue" evidence="2">
    <location>
        <position position="1"/>
    </location>
</feature>
<dbReference type="PROSITE" id="PS51278">
    <property type="entry name" value="GATASE_TYPE_2"/>
    <property type="match status" value="1"/>
</dbReference>
<proteinExistence type="predicted"/>
<reference evidence="2" key="1">
    <citation type="journal article" date="2014" name="Front. Microbiol.">
        <title>High frequency of phylogenetically diverse reductive dehalogenase-homologous genes in deep subseafloor sedimentary metagenomes.</title>
        <authorList>
            <person name="Kawai M."/>
            <person name="Futagami T."/>
            <person name="Toyoda A."/>
            <person name="Takaki Y."/>
            <person name="Nishi S."/>
            <person name="Hori S."/>
            <person name="Arai W."/>
            <person name="Tsubouchi T."/>
            <person name="Morono Y."/>
            <person name="Uchiyama I."/>
            <person name="Ito T."/>
            <person name="Fujiyama A."/>
            <person name="Inagaki F."/>
            <person name="Takami H."/>
        </authorList>
    </citation>
    <scope>NUCLEOTIDE SEQUENCE</scope>
    <source>
        <strain evidence="2">Expedition CK06-06</strain>
    </source>
</reference>
<protein>
    <recommendedName>
        <fullName evidence="1">Glutamine amidotransferase type-2 domain-containing protein</fullName>
    </recommendedName>
</protein>
<dbReference type="Pfam" id="PF13537">
    <property type="entry name" value="GATase_7"/>
    <property type="match status" value="1"/>
</dbReference>